<dbReference type="Ensembl" id="ENSPANT00000066270.1">
    <property type="protein sequence ID" value="ENSPANP00000050525.1"/>
    <property type="gene ID" value="ENSPANG00000048198.1"/>
</dbReference>
<evidence type="ECO:0000256" key="6">
    <source>
        <dbReference type="ARBA" id="ARBA00023136"/>
    </source>
</evidence>
<protein>
    <recommendedName>
        <fullName evidence="12">G-protein coupled receptors family 1 profile domain-containing protein</fullName>
    </recommendedName>
</protein>
<dbReference type="PROSITE" id="PS50262">
    <property type="entry name" value="G_PROTEIN_RECEP_F1_2"/>
    <property type="match status" value="1"/>
</dbReference>
<evidence type="ECO:0000256" key="7">
    <source>
        <dbReference type="ARBA" id="ARBA00023170"/>
    </source>
</evidence>
<accession>A0A8I5R5W8</accession>
<feature type="transmembrane region" description="Helical" evidence="11">
    <location>
        <begin position="174"/>
        <end position="193"/>
    </location>
</feature>
<keyword evidence="2" id="KW-1003">Cell membrane</keyword>
<dbReference type="InterPro" id="IPR026234">
    <property type="entry name" value="MRGPCRFAMILY"/>
</dbReference>
<dbReference type="PANTHER" id="PTHR11334">
    <property type="entry name" value="MAS-RELATED G-PROTEIN COUPLED RECEPTOR"/>
    <property type="match status" value="1"/>
</dbReference>
<name>A0A8I5R5W8_PAPAN</name>
<dbReference type="FunFam" id="1.20.1070.10:FF:000140">
    <property type="entry name" value="Mas-related G-protein coupled receptor member X2"/>
    <property type="match status" value="1"/>
</dbReference>
<dbReference type="OMA" id="EVLYCHV"/>
<keyword evidence="4 11" id="KW-1133">Transmembrane helix</keyword>
<feature type="transmembrane region" description="Helical" evidence="11">
    <location>
        <begin position="251"/>
        <end position="278"/>
    </location>
</feature>
<feature type="region of interest" description="Disordered" evidence="10">
    <location>
        <begin position="336"/>
        <end position="359"/>
    </location>
</feature>
<evidence type="ECO:0000313" key="13">
    <source>
        <dbReference type="Ensembl" id="ENSPANP00000050525.1"/>
    </source>
</evidence>
<dbReference type="PRINTS" id="PR00237">
    <property type="entry name" value="GPCRRHODOPSN"/>
</dbReference>
<evidence type="ECO:0000256" key="11">
    <source>
        <dbReference type="SAM" id="Phobius"/>
    </source>
</evidence>
<dbReference type="InterPro" id="IPR000276">
    <property type="entry name" value="GPCR_Rhodpsn"/>
</dbReference>
<reference evidence="13" key="1">
    <citation type="submission" date="2025-08" db="UniProtKB">
        <authorList>
            <consortium name="Ensembl"/>
        </authorList>
    </citation>
    <scope>IDENTIFICATION</scope>
</reference>
<evidence type="ECO:0000259" key="12">
    <source>
        <dbReference type="PROSITE" id="PS50262"/>
    </source>
</evidence>
<keyword evidence="8 9" id="KW-0807">Transducer</keyword>
<feature type="transmembrane region" description="Helical" evidence="11">
    <location>
        <begin position="290"/>
        <end position="312"/>
    </location>
</feature>
<feature type="transmembrane region" description="Helical" evidence="11">
    <location>
        <begin position="65"/>
        <end position="89"/>
    </location>
</feature>
<dbReference type="GO" id="GO:0005886">
    <property type="term" value="C:plasma membrane"/>
    <property type="evidence" value="ECO:0007669"/>
    <property type="project" value="UniProtKB-SubCell"/>
</dbReference>
<comment type="similarity">
    <text evidence="9">Belongs to the G-protein coupled receptor 1 family.</text>
</comment>
<evidence type="ECO:0000256" key="2">
    <source>
        <dbReference type="ARBA" id="ARBA00022475"/>
    </source>
</evidence>
<dbReference type="Pfam" id="PF00001">
    <property type="entry name" value="7tm_1"/>
    <property type="match status" value="1"/>
</dbReference>
<proteinExistence type="inferred from homology"/>
<reference evidence="13" key="2">
    <citation type="submission" date="2025-09" db="UniProtKB">
        <authorList>
            <consortium name="Ensembl"/>
        </authorList>
    </citation>
    <scope>IDENTIFICATION</scope>
</reference>
<dbReference type="GeneTree" id="ENSGT01030000234639"/>
<evidence type="ECO:0000256" key="8">
    <source>
        <dbReference type="ARBA" id="ARBA00023224"/>
    </source>
</evidence>
<dbReference type="SUPFAM" id="SSF81321">
    <property type="entry name" value="Family A G protein-coupled receptor-like"/>
    <property type="match status" value="1"/>
</dbReference>
<dbReference type="Proteomes" id="UP000028761">
    <property type="component" value="Unplaced"/>
</dbReference>
<feature type="domain" description="G-protein coupled receptors family 1 profile" evidence="12">
    <location>
        <begin position="81"/>
        <end position="309"/>
    </location>
</feature>
<feature type="transmembrane region" description="Helical" evidence="11">
    <location>
        <begin position="213"/>
        <end position="239"/>
    </location>
</feature>
<dbReference type="InterPro" id="IPR017452">
    <property type="entry name" value="GPCR_Rhodpsn_7TM"/>
</dbReference>
<dbReference type="GeneID" id="101006257"/>
<dbReference type="PROSITE" id="PS00237">
    <property type="entry name" value="G_PROTEIN_RECEP_F1_1"/>
    <property type="match status" value="1"/>
</dbReference>
<evidence type="ECO:0000256" key="3">
    <source>
        <dbReference type="ARBA" id="ARBA00022692"/>
    </source>
</evidence>
<evidence type="ECO:0000256" key="9">
    <source>
        <dbReference type="RuleBase" id="RU000688"/>
    </source>
</evidence>
<keyword evidence="14" id="KW-1185">Reference proteome</keyword>
<dbReference type="PRINTS" id="PR02108">
    <property type="entry name" value="MRGPCRFAMILY"/>
</dbReference>
<evidence type="ECO:0000256" key="4">
    <source>
        <dbReference type="ARBA" id="ARBA00022989"/>
    </source>
</evidence>
<dbReference type="Gene3D" id="1.20.1070.10">
    <property type="entry name" value="Rhodopsin 7-helix transmembrane proteins"/>
    <property type="match status" value="1"/>
</dbReference>
<dbReference type="RefSeq" id="XP_021781669.1">
    <property type="nucleotide sequence ID" value="XM_021925977.2"/>
</dbReference>
<evidence type="ECO:0000256" key="1">
    <source>
        <dbReference type="ARBA" id="ARBA00004651"/>
    </source>
</evidence>
<dbReference type="GO" id="GO:0004930">
    <property type="term" value="F:G protein-coupled receptor activity"/>
    <property type="evidence" value="ECO:0007669"/>
    <property type="project" value="UniProtKB-KW"/>
</dbReference>
<dbReference type="KEGG" id="panu:101006257"/>
<keyword evidence="6 11" id="KW-0472">Membrane</keyword>
<organism evidence="13 14">
    <name type="scientific">Papio anubis</name>
    <name type="common">Olive baboon</name>
    <dbReference type="NCBI Taxonomy" id="9555"/>
    <lineage>
        <taxon>Eukaryota</taxon>
        <taxon>Metazoa</taxon>
        <taxon>Chordata</taxon>
        <taxon>Craniata</taxon>
        <taxon>Vertebrata</taxon>
        <taxon>Euteleostomi</taxon>
        <taxon>Mammalia</taxon>
        <taxon>Eutheria</taxon>
        <taxon>Euarchontoglires</taxon>
        <taxon>Primates</taxon>
        <taxon>Haplorrhini</taxon>
        <taxon>Catarrhini</taxon>
        <taxon>Cercopithecidae</taxon>
        <taxon>Cercopithecinae</taxon>
        <taxon>Papio</taxon>
    </lineage>
</organism>
<evidence type="ECO:0000256" key="10">
    <source>
        <dbReference type="SAM" id="MobiDB-lite"/>
    </source>
</evidence>
<keyword evidence="5 9" id="KW-0297">G-protein coupled receptor</keyword>
<keyword evidence="7 9" id="KW-0675">Receptor</keyword>
<feature type="transmembrane region" description="Helical" evidence="11">
    <location>
        <begin position="101"/>
        <end position="125"/>
    </location>
</feature>
<comment type="subcellular location">
    <subcellularLocation>
        <location evidence="1">Cell membrane</location>
        <topology evidence="1">Multi-pass membrane protein</topology>
    </subcellularLocation>
</comment>
<evidence type="ECO:0000313" key="14">
    <source>
        <dbReference type="Proteomes" id="UP000028761"/>
    </source>
</evidence>
<dbReference type="AlphaFoldDB" id="A0A8I5R5W8"/>
<evidence type="ECO:0000256" key="5">
    <source>
        <dbReference type="ARBA" id="ARBA00023040"/>
    </source>
</evidence>
<sequence length="359" mass="40625">MRTGKIPHGRVVGRIRSYSWWSHPVCLPRSTRLGFLSMDPTIPALGTSQTPINGREETPCYKLTLILTVLTCIVSLLGLTGNAVVLWLLGFRMRRNAFSIYILNLAAADFLFLCVHVIRLLLRLINILHTIRRILVCVMTVSHLTGLNILSAISTERCLCVLWPIWYRCHRPTHLSAVVCVLLWALSLLWSILECRFCDSLLSDADPHWCETLGFIAIAWLIVLCVVLCGSSLVLLVRILCGSQKMPLTRLYVTILLTVLVFLLCGLPFGILGSLNYMIHRDLEVLYCHVYRVCMFLSSLNSSANPIIYFFVGSFRQRQNRQNLKLVLQRALQDTPEVDEGGGRLPEETLELSGSRSWQ</sequence>
<keyword evidence="3 9" id="KW-0812">Transmembrane</keyword>
<dbReference type="PANTHER" id="PTHR11334:SF34">
    <property type="entry name" value="MAS-RELATED G-PROTEIN COUPLED RECEPTOR MEMBER X3"/>
    <property type="match status" value="1"/>
</dbReference>